<dbReference type="PROSITE" id="PS50088">
    <property type="entry name" value="ANK_REPEAT"/>
    <property type="match status" value="1"/>
</dbReference>
<dbReference type="EMBL" id="JH413832">
    <property type="protein sequence ID" value="EHL30374.1"/>
    <property type="molecule type" value="Genomic_DNA"/>
</dbReference>
<name>G9ER03_9GAMM</name>
<dbReference type="InParanoid" id="G9ER03"/>
<dbReference type="Proteomes" id="UP000002770">
    <property type="component" value="Unassembled WGS sequence"/>
</dbReference>
<feature type="repeat" description="ANK" evidence="1">
    <location>
        <begin position="70"/>
        <end position="102"/>
    </location>
</feature>
<reference evidence="2 3" key="1">
    <citation type="journal article" date="2011" name="BMC Genomics">
        <title>Insight into cross-talk between intra-amoebal pathogens.</title>
        <authorList>
            <person name="Gimenez G."/>
            <person name="Bertelli C."/>
            <person name="Moliner C."/>
            <person name="Robert C."/>
            <person name="Raoult D."/>
            <person name="Fournier P.E."/>
            <person name="Greub G."/>
        </authorList>
    </citation>
    <scope>NUCLEOTIDE SEQUENCE [LARGE SCALE GENOMIC DNA]</scope>
    <source>
        <strain evidence="2 3">LLAP12</strain>
    </source>
</reference>
<dbReference type="STRING" id="658187.LDG_7707"/>
<proteinExistence type="predicted"/>
<dbReference type="SMART" id="SM00248">
    <property type="entry name" value="ANK"/>
    <property type="match status" value="2"/>
</dbReference>
<gene>
    <name evidence="2" type="ORF">LDG_7707</name>
</gene>
<dbReference type="HOGENOM" id="CLU_694072_0_0_6"/>
<dbReference type="AlphaFoldDB" id="G9ER03"/>
<evidence type="ECO:0000313" key="2">
    <source>
        <dbReference type="EMBL" id="EHL30374.1"/>
    </source>
</evidence>
<protein>
    <submittedName>
        <fullName evidence="2">Uncharacterized protein</fullName>
    </submittedName>
</protein>
<dbReference type="SUPFAM" id="SSF48403">
    <property type="entry name" value="Ankyrin repeat"/>
    <property type="match status" value="1"/>
</dbReference>
<dbReference type="InterPro" id="IPR036770">
    <property type="entry name" value="Ankyrin_rpt-contain_sf"/>
</dbReference>
<dbReference type="PROSITE" id="PS50297">
    <property type="entry name" value="ANK_REP_REGION"/>
    <property type="match status" value="1"/>
</dbReference>
<accession>G9ER03</accession>
<dbReference type="Pfam" id="PF12796">
    <property type="entry name" value="Ank_2"/>
    <property type="match status" value="1"/>
</dbReference>
<evidence type="ECO:0000256" key="1">
    <source>
        <dbReference type="PROSITE-ProRule" id="PRU00023"/>
    </source>
</evidence>
<organism evidence="2 3">
    <name type="scientific">Legionella drancourtii LLAP12</name>
    <dbReference type="NCBI Taxonomy" id="658187"/>
    <lineage>
        <taxon>Bacteria</taxon>
        <taxon>Pseudomonadati</taxon>
        <taxon>Pseudomonadota</taxon>
        <taxon>Gammaproteobacteria</taxon>
        <taxon>Legionellales</taxon>
        <taxon>Legionellaceae</taxon>
        <taxon>Legionella</taxon>
    </lineage>
</organism>
<keyword evidence="3" id="KW-1185">Reference proteome</keyword>
<evidence type="ECO:0000313" key="3">
    <source>
        <dbReference type="Proteomes" id="UP000002770"/>
    </source>
</evidence>
<sequence>MVSVMRTENDVVYRKQALDLSCDLSQIKIDGDFQNSLLLHFINENEEHFAMKIAKRPDLSTFINMTDQQCGNSALLFAIKRGFFKLAQFLINHGADVSLVDASGHNALHYACYLRDEGLLRALCSSDSYKRTKEKCLQQQTRREHFTPVDLYLFESRFLFPSNLSTHNNLWDYRAAPPFEQAYNRPKVTFAWIHGFDCEQASQALLEFANKHHEHYFKNRLYVQRVHNAAGGFEIIRPTDAQVTQLKNDNAQYLTAEYYTDHCRAMKLPAIEKLLHLSEQYLQHLERMVVRPNTGAWTLLETKKETVNALLNTLKDSSTSEGTKIRTFQTGLSDAHETLSKHRDRGWIAFLGRALSVITGIRFFYTTGSVYFWRSHGEQFERNCDEMLKSQQLPKLC</sequence>
<dbReference type="Gene3D" id="1.25.40.20">
    <property type="entry name" value="Ankyrin repeat-containing domain"/>
    <property type="match status" value="1"/>
</dbReference>
<keyword evidence="1" id="KW-0040">ANK repeat</keyword>
<dbReference type="InterPro" id="IPR002110">
    <property type="entry name" value="Ankyrin_rpt"/>
</dbReference>